<comment type="caution">
    <text evidence="1">The sequence shown here is derived from an EMBL/GenBank/DDBJ whole genome shotgun (WGS) entry which is preliminary data.</text>
</comment>
<evidence type="ECO:0000313" key="2">
    <source>
        <dbReference type="Proteomes" id="UP000593574"/>
    </source>
</evidence>
<keyword evidence="2" id="KW-1185">Reference proteome</keyword>
<proteinExistence type="predicted"/>
<dbReference type="EMBL" id="JABEZV010000009">
    <property type="protein sequence ID" value="MBA0721825.1"/>
    <property type="molecule type" value="Genomic_DNA"/>
</dbReference>
<name>A0A7J9ACU0_9ROSI</name>
<protein>
    <submittedName>
        <fullName evidence="1">Uncharacterized protein</fullName>
    </submittedName>
</protein>
<feature type="non-terminal residue" evidence="1">
    <location>
        <position position="115"/>
    </location>
</feature>
<reference evidence="1 2" key="1">
    <citation type="journal article" date="2019" name="Genome Biol. Evol.">
        <title>Insights into the evolution of the New World diploid cottons (Gossypium, subgenus Houzingenia) based on genome sequencing.</title>
        <authorList>
            <person name="Grover C.E."/>
            <person name="Arick M.A. 2nd"/>
            <person name="Thrash A."/>
            <person name="Conover J.L."/>
            <person name="Sanders W.S."/>
            <person name="Peterson D.G."/>
            <person name="Frelichowski J.E."/>
            <person name="Scheffler J.A."/>
            <person name="Scheffler B.E."/>
            <person name="Wendel J.F."/>
        </authorList>
    </citation>
    <scope>NUCLEOTIDE SEQUENCE [LARGE SCALE GENOMIC DNA]</scope>
    <source>
        <strain evidence="1">4</strain>
        <tissue evidence="1">Leaf</tissue>
    </source>
</reference>
<accession>A0A7J9ACU0</accession>
<dbReference type="AlphaFoldDB" id="A0A7J9ACU0"/>
<dbReference type="Proteomes" id="UP000593574">
    <property type="component" value="Unassembled WGS sequence"/>
</dbReference>
<organism evidence="1 2">
    <name type="scientific">Gossypium laxum</name>
    <dbReference type="NCBI Taxonomy" id="34288"/>
    <lineage>
        <taxon>Eukaryota</taxon>
        <taxon>Viridiplantae</taxon>
        <taxon>Streptophyta</taxon>
        <taxon>Embryophyta</taxon>
        <taxon>Tracheophyta</taxon>
        <taxon>Spermatophyta</taxon>
        <taxon>Magnoliopsida</taxon>
        <taxon>eudicotyledons</taxon>
        <taxon>Gunneridae</taxon>
        <taxon>Pentapetalae</taxon>
        <taxon>rosids</taxon>
        <taxon>malvids</taxon>
        <taxon>Malvales</taxon>
        <taxon>Malvaceae</taxon>
        <taxon>Malvoideae</taxon>
        <taxon>Gossypium</taxon>
    </lineage>
</organism>
<evidence type="ECO:0000313" key="1">
    <source>
        <dbReference type="EMBL" id="MBA0721825.1"/>
    </source>
</evidence>
<gene>
    <name evidence="1" type="ORF">Golax_009329</name>
</gene>
<sequence length="115" mass="12867">MIGGYLMPNLSRNLVHLRWNHSASYIGIPTALEDIRLLLDQRLEAHSYAKLECMTQCISFLDNSDSTDDIEAIVARWIARGTIEELISLPIPIALWDSSTSAVGDANIFVFFILS</sequence>